<accession>R9BCW6</accession>
<evidence type="ECO:0000313" key="5">
    <source>
        <dbReference type="Proteomes" id="UP001168902"/>
    </source>
</evidence>
<dbReference type="GO" id="GO:0005886">
    <property type="term" value="C:plasma membrane"/>
    <property type="evidence" value="ECO:0007669"/>
    <property type="project" value="TreeGrafter"/>
</dbReference>
<proteinExistence type="predicted"/>
<dbReference type="AlphaFoldDB" id="R9BCW6"/>
<reference evidence="2 4" key="1">
    <citation type="submission" date="2013-03" db="EMBL/GenBank/DDBJ databases">
        <title>The Genome Sequence of Acinetobacter sp. CIP 110321.</title>
        <authorList>
            <consortium name="The Broad Institute Genome Sequencing Platform"/>
            <consortium name="The Broad Institute Genome Sequencing Center for Infectious Disease"/>
            <person name="Cerqueira G."/>
            <person name="Feldgarden M."/>
            <person name="Courvalin P."/>
            <person name="Perichon B."/>
            <person name="Grillot-Courvalin C."/>
            <person name="Clermont D."/>
            <person name="Rocha E."/>
            <person name="Yoon E.-J."/>
            <person name="Nemec A."/>
            <person name="Walker B."/>
            <person name="Young S.K."/>
            <person name="Zeng Q."/>
            <person name="Gargeya S."/>
            <person name="Fitzgerald M."/>
            <person name="Haas B."/>
            <person name="Abouelleil A."/>
            <person name="Alvarado L."/>
            <person name="Arachchi H.M."/>
            <person name="Berlin A.M."/>
            <person name="Chapman S.B."/>
            <person name="Dewar J."/>
            <person name="Goldberg J."/>
            <person name="Griggs A."/>
            <person name="Gujja S."/>
            <person name="Hansen M."/>
            <person name="Howarth C."/>
            <person name="Imamovic A."/>
            <person name="Larimer J."/>
            <person name="McCowan C."/>
            <person name="Murphy C."/>
            <person name="Neiman D."/>
            <person name="Pearson M."/>
            <person name="Priest M."/>
            <person name="Roberts A."/>
            <person name="Saif S."/>
            <person name="Shea T."/>
            <person name="Sisk P."/>
            <person name="Sykes S."/>
            <person name="Wortman J."/>
            <person name="Nusbaum C."/>
            <person name="Birren B."/>
        </authorList>
    </citation>
    <scope>NUCLEOTIDE SEQUENCE [LARGE SCALE GENOMIC DNA]</scope>
    <source>
        <strain evidence="2 4">CIP 110321</strain>
    </source>
</reference>
<feature type="transmembrane region" description="Helical" evidence="1">
    <location>
        <begin position="135"/>
        <end position="158"/>
    </location>
</feature>
<comment type="caution">
    <text evidence="2">The sequence shown here is derived from an EMBL/GenBank/DDBJ whole genome shotgun (WGS) entry which is preliminary data.</text>
</comment>
<keyword evidence="1" id="KW-1133">Transmembrane helix</keyword>
<sequence>MNSSTQTVDHPLSPKGRFGRLSYAAWTFLSSIIAMIIIVIIGFSSGILNGQNAEIPDFPLAAMIIFGIIYIIFLYLSFVFTIRRLHDRNLSGWLSLLYIVPFLNILFMIYLFCVKGTEATNNFGPVRTTAGWEKILGWIYILLIVASLVIAIVAVIAIPSNQEITLEKQQTQIGQQISQA</sequence>
<evidence type="ECO:0000256" key="1">
    <source>
        <dbReference type="SAM" id="Phobius"/>
    </source>
</evidence>
<dbReference type="HOGENOM" id="CLU_095965_0_1_6"/>
<reference evidence="3 5" key="2">
    <citation type="submission" date="2023-07" db="EMBL/GenBank/DDBJ databases">
        <title>A novel proteolytic Acinetobacter species.</title>
        <authorList>
            <person name="Nemec A."/>
            <person name="Radolfova-Krizova L."/>
        </authorList>
    </citation>
    <scope>NUCLEOTIDE SEQUENCE [LARGE SCALE GENOMIC DNA]</scope>
    <source>
        <strain evidence="3 5">NIPH 1865</strain>
    </source>
</reference>
<name>R9BCW6_9GAMM</name>
<keyword evidence="1" id="KW-0472">Membrane</keyword>
<dbReference type="PANTHER" id="PTHR34980">
    <property type="entry name" value="INNER MEMBRANE PROTEIN-RELATED-RELATED"/>
    <property type="match status" value="1"/>
</dbReference>
<dbReference type="EMBL" id="JAUMJH010000004">
    <property type="protein sequence ID" value="MDO3656022.1"/>
    <property type="molecule type" value="Genomic_DNA"/>
</dbReference>
<dbReference type="PATRIC" id="fig|1217699.3.peg.343"/>
<evidence type="ECO:0000313" key="4">
    <source>
        <dbReference type="Proteomes" id="UP000016203"/>
    </source>
</evidence>
<feature type="transmembrane region" description="Helical" evidence="1">
    <location>
        <begin position="60"/>
        <end position="80"/>
    </location>
</feature>
<evidence type="ECO:0000313" key="3">
    <source>
        <dbReference type="EMBL" id="MDO3656022.1"/>
    </source>
</evidence>
<keyword evidence="1" id="KW-0812">Transmembrane</keyword>
<dbReference type="Proteomes" id="UP000016203">
    <property type="component" value="Unassembled WGS sequence"/>
</dbReference>
<dbReference type="OrthoDB" id="9812349at2"/>
<dbReference type="Proteomes" id="UP001168902">
    <property type="component" value="Unassembled WGS sequence"/>
</dbReference>
<dbReference type="InterPro" id="IPR008523">
    <property type="entry name" value="DUF805"/>
</dbReference>
<feature type="transmembrane region" description="Helical" evidence="1">
    <location>
        <begin position="21"/>
        <end position="48"/>
    </location>
</feature>
<organism evidence="2 4">
    <name type="scientific">Acinetobacter genomosp. 15BJ</name>
    <dbReference type="NCBI Taxonomy" id="106651"/>
    <lineage>
        <taxon>Bacteria</taxon>
        <taxon>Pseudomonadati</taxon>
        <taxon>Pseudomonadota</taxon>
        <taxon>Gammaproteobacteria</taxon>
        <taxon>Moraxellales</taxon>
        <taxon>Moraxellaceae</taxon>
        <taxon>Acinetobacter</taxon>
    </lineage>
</organism>
<feature type="transmembrane region" description="Helical" evidence="1">
    <location>
        <begin position="92"/>
        <end position="112"/>
    </location>
</feature>
<evidence type="ECO:0000313" key="2">
    <source>
        <dbReference type="EMBL" id="EOR10231.1"/>
    </source>
</evidence>
<dbReference type="EMBL" id="AQFL01000004">
    <property type="protein sequence ID" value="EOR10231.1"/>
    <property type="molecule type" value="Genomic_DNA"/>
</dbReference>
<protein>
    <submittedName>
        <fullName evidence="3">DUF805 domain-containing protein</fullName>
    </submittedName>
</protein>
<dbReference type="Pfam" id="PF05656">
    <property type="entry name" value="DUF805"/>
    <property type="match status" value="1"/>
</dbReference>
<keyword evidence="5" id="KW-1185">Reference proteome</keyword>
<dbReference type="RefSeq" id="WP_016162342.1">
    <property type="nucleotide sequence ID" value="NZ_JAKZGC010000002.1"/>
</dbReference>
<gene>
    <name evidence="2" type="ORF">F896_00357</name>
    <name evidence="3" type="ORF">Q3V53_02160</name>
</gene>